<protein>
    <submittedName>
        <fullName evidence="1">Uncharacterized protein</fullName>
    </submittedName>
</protein>
<proteinExistence type="predicted"/>
<name>A0A1W1XL67_9NEIS</name>
<evidence type="ECO:0000313" key="2">
    <source>
        <dbReference type="Proteomes" id="UP000192761"/>
    </source>
</evidence>
<dbReference type="Proteomes" id="UP000192761">
    <property type="component" value="Unassembled WGS sequence"/>
</dbReference>
<dbReference type="EMBL" id="FWXD01000009">
    <property type="protein sequence ID" value="SMC24281.1"/>
    <property type="molecule type" value="Genomic_DNA"/>
</dbReference>
<keyword evidence="2" id="KW-1185">Reference proteome</keyword>
<sequence length="66" mass="7064">MVMIVKDLCVDLKSLDFGCAGSTPARGTTKNDAGTAMPPRFFLPGLCSAFLRLFRILTEKRIGGTG</sequence>
<dbReference type="AlphaFoldDB" id="A0A1W1XL67"/>
<reference evidence="1 2" key="1">
    <citation type="submission" date="2017-04" db="EMBL/GenBank/DDBJ databases">
        <authorList>
            <person name="Afonso C.L."/>
            <person name="Miller P.J."/>
            <person name="Scott M.A."/>
            <person name="Spackman E."/>
            <person name="Goraichik I."/>
            <person name="Dimitrov K.M."/>
            <person name="Suarez D.L."/>
            <person name="Swayne D.E."/>
        </authorList>
    </citation>
    <scope>NUCLEOTIDE SEQUENCE [LARGE SCALE GENOMIC DNA]</scope>
    <source>
        <strain evidence="1 2">DSM 23236</strain>
    </source>
</reference>
<evidence type="ECO:0000313" key="1">
    <source>
        <dbReference type="EMBL" id="SMC24281.1"/>
    </source>
</evidence>
<accession>A0A1W1XL67</accession>
<gene>
    <name evidence="1" type="ORF">SAMN02745857_01811</name>
</gene>
<organism evidence="1 2">
    <name type="scientific">Andreprevotia lacus DSM 23236</name>
    <dbReference type="NCBI Taxonomy" id="1121001"/>
    <lineage>
        <taxon>Bacteria</taxon>
        <taxon>Pseudomonadati</taxon>
        <taxon>Pseudomonadota</taxon>
        <taxon>Betaproteobacteria</taxon>
        <taxon>Neisseriales</taxon>
        <taxon>Chitinibacteraceae</taxon>
        <taxon>Andreprevotia</taxon>
    </lineage>
</organism>